<organism evidence="1 2">
    <name type="scientific">Gossypium mustelinum</name>
    <name type="common">Cotton</name>
    <name type="synonym">Gossypium caicoense</name>
    <dbReference type="NCBI Taxonomy" id="34275"/>
    <lineage>
        <taxon>Eukaryota</taxon>
        <taxon>Viridiplantae</taxon>
        <taxon>Streptophyta</taxon>
        <taxon>Embryophyta</taxon>
        <taxon>Tracheophyta</taxon>
        <taxon>Spermatophyta</taxon>
        <taxon>Magnoliopsida</taxon>
        <taxon>eudicotyledons</taxon>
        <taxon>Gunneridae</taxon>
        <taxon>Pentapetalae</taxon>
        <taxon>rosids</taxon>
        <taxon>malvids</taxon>
        <taxon>Malvales</taxon>
        <taxon>Malvaceae</taxon>
        <taxon>Malvoideae</taxon>
        <taxon>Gossypium</taxon>
    </lineage>
</organism>
<evidence type="ECO:0000313" key="1">
    <source>
        <dbReference type="EMBL" id="TYI61924.1"/>
    </source>
</evidence>
<accession>A0A5D2TC90</accession>
<dbReference type="EMBL" id="CM017658">
    <property type="protein sequence ID" value="TYI61924.1"/>
    <property type="molecule type" value="Genomic_DNA"/>
</dbReference>
<reference evidence="1 2" key="1">
    <citation type="submission" date="2019-07" db="EMBL/GenBank/DDBJ databases">
        <title>WGS assembly of Gossypium mustelinum.</title>
        <authorList>
            <person name="Chen Z.J."/>
            <person name="Sreedasyam A."/>
            <person name="Ando A."/>
            <person name="Song Q."/>
            <person name="De L."/>
            <person name="Hulse-Kemp A."/>
            <person name="Ding M."/>
            <person name="Ye W."/>
            <person name="Kirkbride R."/>
            <person name="Jenkins J."/>
            <person name="Plott C."/>
            <person name="Lovell J."/>
            <person name="Lin Y.-M."/>
            <person name="Vaughn R."/>
            <person name="Liu B."/>
            <person name="Li W."/>
            <person name="Simpson S."/>
            <person name="Scheffler B."/>
            <person name="Saski C."/>
            <person name="Grover C."/>
            <person name="Hu G."/>
            <person name="Conover J."/>
            <person name="Carlson J."/>
            <person name="Shu S."/>
            <person name="Boston L."/>
            <person name="Williams M."/>
            <person name="Peterson D."/>
            <person name="Mcgee K."/>
            <person name="Jones D."/>
            <person name="Wendel J."/>
            <person name="Stelly D."/>
            <person name="Grimwood J."/>
            <person name="Schmutz J."/>
        </authorList>
    </citation>
    <scope>NUCLEOTIDE SEQUENCE [LARGE SCALE GENOMIC DNA]</scope>
    <source>
        <strain evidence="1">1408120.09</strain>
    </source>
</reference>
<dbReference type="AlphaFoldDB" id="A0A5D2TC90"/>
<dbReference type="Gene3D" id="3.30.310.130">
    <property type="entry name" value="Ubiquitin-related"/>
    <property type="match status" value="1"/>
</dbReference>
<name>A0A5D2TC90_GOSMU</name>
<evidence type="ECO:0008006" key="3">
    <source>
        <dbReference type="Google" id="ProtNLM"/>
    </source>
</evidence>
<dbReference type="Proteomes" id="UP000323597">
    <property type="component" value="Chromosome D10"/>
</dbReference>
<proteinExistence type="predicted"/>
<gene>
    <name evidence="1" type="ORF">E1A91_D10G207400v1</name>
</gene>
<evidence type="ECO:0000313" key="2">
    <source>
        <dbReference type="Proteomes" id="UP000323597"/>
    </source>
</evidence>
<protein>
    <recommendedName>
        <fullName evidence="3">Ubiquitin-like protease family profile domain-containing protein</fullName>
    </recommendedName>
</protein>
<keyword evidence="2" id="KW-1185">Reference proteome</keyword>
<sequence length="54" mass="6508">MSLMHAKKVKLSHFFNTFFYKKLVNLESGYNYRAIKRWTSQRKVGYCLLDCDKV</sequence>